<feature type="compositionally biased region" description="Low complexity" evidence="1">
    <location>
        <begin position="608"/>
        <end position="619"/>
    </location>
</feature>
<feature type="compositionally biased region" description="Low complexity" evidence="1">
    <location>
        <begin position="9"/>
        <end position="33"/>
    </location>
</feature>
<accession>A0A813E2N0</accession>
<feature type="region of interest" description="Disordered" evidence="1">
    <location>
        <begin position="280"/>
        <end position="322"/>
    </location>
</feature>
<feature type="region of interest" description="Disordered" evidence="1">
    <location>
        <begin position="1"/>
        <end position="259"/>
    </location>
</feature>
<feature type="compositionally biased region" description="Basic and acidic residues" evidence="1">
    <location>
        <begin position="142"/>
        <end position="152"/>
    </location>
</feature>
<dbReference type="Proteomes" id="UP000654075">
    <property type="component" value="Unassembled WGS sequence"/>
</dbReference>
<proteinExistence type="predicted"/>
<gene>
    <name evidence="2" type="ORF">PGLA1383_LOCUS12714</name>
</gene>
<feature type="compositionally biased region" description="Basic and acidic residues" evidence="1">
    <location>
        <begin position="34"/>
        <end position="49"/>
    </location>
</feature>
<evidence type="ECO:0008006" key="4">
    <source>
        <dbReference type="Google" id="ProtNLM"/>
    </source>
</evidence>
<name>A0A813E2N0_POLGL</name>
<organism evidence="2 3">
    <name type="scientific">Polarella glacialis</name>
    <name type="common">Dinoflagellate</name>
    <dbReference type="NCBI Taxonomy" id="89957"/>
    <lineage>
        <taxon>Eukaryota</taxon>
        <taxon>Sar</taxon>
        <taxon>Alveolata</taxon>
        <taxon>Dinophyceae</taxon>
        <taxon>Suessiales</taxon>
        <taxon>Suessiaceae</taxon>
        <taxon>Polarella</taxon>
    </lineage>
</organism>
<feature type="compositionally biased region" description="Basic and acidic residues" evidence="1">
    <location>
        <begin position="282"/>
        <end position="302"/>
    </location>
</feature>
<evidence type="ECO:0000313" key="3">
    <source>
        <dbReference type="Proteomes" id="UP000654075"/>
    </source>
</evidence>
<feature type="compositionally biased region" description="Acidic residues" evidence="1">
    <location>
        <begin position="588"/>
        <end position="602"/>
    </location>
</feature>
<evidence type="ECO:0000313" key="2">
    <source>
        <dbReference type="EMBL" id="CAE8594144.1"/>
    </source>
</evidence>
<sequence>MTGQDLPEGSEAVTAAASSSEHPEAPAAKPEQAVPKKGELEPEDAKSEQDAPCTGGSNELRPDDSNAEQNAPATEGKETETNSPLDEPKGSATEGQQTQPTDTNGPLDEQKVSATEGQQTLPTDTNGPVATEGQQTQPTDTNGKETQSKDDKEEPDSDDEWGGWSAEGKKAAPVTQQGSSNGRAADAKDADSDDEWGEWTSGGATGRREQAWEGQKQASRAHARASDVAPLQARKAVEAAVAASRKRPQSQFGAPDGPPVARAVAVAAVAVLACPLAVVQQPRKEPQDQDAKSEVSDRDRKKVSSRKPTKAPRLADTAESAAPASAAGISHLVEGTAAQKEEIKQWLANLDQGKGALNPFLPVLQTKFCSLDDILQAAFCKSEVGQNSSMLDSVSKAFFADLGVTSLGHRLLFAKGIQAARKLKEPPATALLDSPQPALDMYDEMQARLSRLLPDAPVEQAALEPEAKVRRMTNEHWRLPISSRPPLPRAAEDPALALPQLQPIPKSGRPPLPRPSDLFESGDQDEQEDGDDNLGHALVGGLLESDDYEQVDADFEEFEDGQADRMEDGQIGESFEEVEEEHLAAPVGEDEDYFEEVEEDSQEPVPVPSSVFPSKRPGG</sequence>
<keyword evidence="3" id="KW-1185">Reference proteome</keyword>
<feature type="region of interest" description="Disordered" evidence="1">
    <location>
        <begin position="500"/>
        <end position="619"/>
    </location>
</feature>
<feature type="compositionally biased region" description="Polar residues" evidence="1">
    <location>
        <begin position="112"/>
        <end position="141"/>
    </location>
</feature>
<comment type="caution">
    <text evidence="2">The sequence shown here is derived from an EMBL/GenBank/DDBJ whole genome shotgun (WGS) entry which is preliminary data.</text>
</comment>
<dbReference type="AlphaFoldDB" id="A0A813E2N0"/>
<feature type="compositionally biased region" description="Acidic residues" evidence="1">
    <location>
        <begin position="520"/>
        <end position="532"/>
    </location>
</feature>
<dbReference type="EMBL" id="CAJNNV010006828">
    <property type="protein sequence ID" value="CAE8594144.1"/>
    <property type="molecule type" value="Genomic_DNA"/>
</dbReference>
<feature type="compositionally biased region" description="Acidic residues" evidence="1">
    <location>
        <begin position="544"/>
        <end position="561"/>
    </location>
</feature>
<feature type="compositionally biased region" description="Polar residues" evidence="1">
    <location>
        <begin position="93"/>
        <end position="104"/>
    </location>
</feature>
<evidence type="ECO:0000256" key="1">
    <source>
        <dbReference type="SAM" id="MobiDB-lite"/>
    </source>
</evidence>
<protein>
    <recommendedName>
        <fullName evidence="4">SAM domain-containing protein</fullName>
    </recommendedName>
</protein>
<reference evidence="2" key="1">
    <citation type="submission" date="2021-02" db="EMBL/GenBank/DDBJ databases">
        <authorList>
            <person name="Dougan E. K."/>
            <person name="Rhodes N."/>
            <person name="Thang M."/>
            <person name="Chan C."/>
        </authorList>
    </citation>
    <scope>NUCLEOTIDE SEQUENCE</scope>
</reference>